<dbReference type="SUPFAM" id="SSF57850">
    <property type="entry name" value="RING/U-box"/>
    <property type="match status" value="1"/>
</dbReference>
<feature type="region of interest" description="Disordered" evidence="2">
    <location>
        <begin position="226"/>
        <end position="245"/>
    </location>
</feature>
<reference evidence="3 4" key="1">
    <citation type="journal article" date="2016" name="Genome Biol. Evol.">
        <title>Gene Family Evolution Reflects Adaptation to Soil Environmental Stressors in the Genome of the Collembolan Orchesella cincta.</title>
        <authorList>
            <person name="Faddeeva-Vakhrusheva A."/>
            <person name="Derks M.F."/>
            <person name="Anvar S.Y."/>
            <person name="Agamennone V."/>
            <person name="Suring W."/>
            <person name="Smit S."/>
            <person name="van Straalen N.M."/>
            <person name="Roelofs D."/>
        </authorList>
    </citation>
    <scope>NUCLEOTIDE SEQUENCE [LARGE SCALE GENOMIC DNA]</scope>
    <source>
        <tissue evidence="3">Mixed pool</tissue>
    </source>
</reference>
<accession>A0A1D2NCB8</accession>
<feature type="region of interest" description="Disordered" evidence="2">
    <location>
        <begin position="265"/>
        <end position="331"/>
    </location>
</feature>
<feature type="region of interest" description="Disordered" evidence="2">
    <location>
        <begin position="402"/>
        <end position="435"/>
    </location>
</feature>
<proteinExistence type="predicted"/>
<feature type="compositionally biased region" description="Basic residues" evidence="2">
    <location>
        <begin position="280"/>
        <end position="307"/>
    </location>
</feature>
<evidence type="ECO:0000313" key="3">
    <source>
        <dbReference type="EMBL" id="ODN02903.1"/>
    </source>
</evidence>
<feature type="compositionally biased region" description="Polar residues" evidence="2">
    <location>
        <begin position="226"/>
        <end position="235"/>
    </location>
</feature>
<dbReference type="EMBL" id="LJIJ01000093">
    <property type="protein sequence ID" value="ODN02903.1"/>
    <property type="molecule type" value="Genomic_DNA"/>
</dbReference>
<feature type="compositionally biased region" description="Polar residues" evidence="2">
    <location>
        <begin position="419"/>
        <end position="435"/>
    </location>
</feature>
<comment type="caution">
    <text evidence="3">The sequence shown here is derived from an EMBL/GenBank/DDBJ whole genome shotgun (WGS) entry which is preliminary data.</text>
</comment>
<dbReference type="AlphaFoldDB" id="A0A1D2NCB8"/>
<keyword evidence="4" id="KW-1185">Reference proteome</keyword>
<feature type="coiled-coil region" evidence="1">
    <location>
        <begin position="138"/>
        <end position="172"/>
    </location>
</feature>
<gene>
    <name evidence="3" type="ORF">Ocin01_03785</name>
</gene>
<evidence type="ECO:0000256" key="2">
    <source>
        <dbReference type="SAM" id="MobiDB-lite"/>
    </source>
</evidence>
<sequence>MNRPGRRLELVCTLCNQLLAHAQLQQMCIMAEDDNSNSHSPGMSTPKKNGSSRPEKCVLEEKDQVVATKCGHMFHVMFIKNPIKLNLSINGRGGGGAGLFCPICTKPFAMNRLWKVIIPATKAQRERYEQFHLMKAQNSEMHQQLQGIRSKIAESEKELNKIKEDSEECLNDIQAKQKLLDSISGPTNKEMAELTKLHMKRQEILHVVTQHNADLLKLLAEESNLSSKDNNSLQPNEPVPDYNQNYIPQVQPSIKLDAFKQQQHNSGAGFYNDDVQVSHKSSRKLKKKKQNSKKDRRRNRNPSRSRSKSVIPKSKIDSETPCLLPAPPPPSQIASFPSTTSGTGRVGGAAVINAAKPQECRKVDTCMRWEAESMLEPMNERSSLSFSESGVPLIPLFIKKDKDKERLPPAPVQDELQRKQIQQQPAPLPSAVQSQDSVNILLARKAPMKKGGDTRWEYN</sequence>
<protein>
    <submittedName>
        <fullName evidence="3">Uncharacterized protein</fullName>
    </submittedName>
</protein>
<keyword evidence="1" id="KW-0175">Coiled coil</keyword>
<evidence type="ECO:0000313" key="4">
    <source>
        <dbReference type="Proteomes" id="UP000094527"/>
    </source>
</evidence>
<feature type="compositionally biased region" description="Polar residues" evidence="2">
    <location>
        <begin position="37"/>
        <end position="52"/>
    </location>
</feature>
<dbReference type="Proteomes" id="UP000094527">
    <property type="component" value="Unassembled WGS sequence"/>
</dbReference>
<evidence type="ECO:0000256" key="1">
    <source>
        <dbReference type="SAM" id="Coils"/>
    </source>
</evidence>
<name>A0A1D2NCB8_ORCCI</name>
<feature type="region of interest" description="Disordered" evidence="2">
    <location>
        <begin position="35"/>
        <end position="55"/>
    </location>
</feature>
<organism evidence="3 4">
    <name type="scientific">Orchesella cincta</name>
    <name type="common">Springtail</name>
    <name type="synonym">Podura cincta</name>
    <dbReference type="NCBI Taxonomy" id="48709"/>
    <lineage>
        <taxon>Eukaryota</taxon>
        <taxon>Metazoa</taxon>
        <taxon>Ecdysozoa</taxon>
        <taxon>Arthropoda</taxon>
        <taxon>Hexapoda</taxon>
        <taxon>Collembola</taxon>
        <taxon>Entomobryomorpha</taxon>
        <taxon>Entomobryoidea</taxon>
        <taxon>Orchesellidae</taxon>
        <taxon>Orchesellinae</taxon>
        <taxon>Orchesella</taxon>
    </lineage>
</organism>